<feature type="compositionally biased region" description="Polar residues" evidence="1">
    <location>
        <begin position="241"/>
        <end position="253"/>
    </location>
</feature>
<name>A0A5J6TAE0_9CAUD</name>
<feature type="region of interest" description="Disordered" evidence="1">
    <location>
        <begin position="237"/>
        <end position="257"/>
    </location>
</feature>
<protein>
    <submittedName>
        <fullName evidence="2">Uncharacterized protein</fullName>
    </submittedName>
</protein>
<evidence type="ECO:0000256" key="1">
    <source>
        <dbReference type="SAM" id="MobiDB-lite"/>
    </source>
</evidence>
<dbReference type="EMBL" id="MN098326">
    <property type="protein sequence ID" value="QFG06664.1"/>
    <property type="molecule type" value="Genomic_DNA"/>
</dbReference>
<sequence length="289" mass="31595">MALFTAPTEQSSKAPSVAPLLEAGGYPARVARIIDLGKQPGSQNFPEPQYKMLITFELLDEYMKEVGEDGNPIMVQDPDEDEGVLMQKDILDKPRWFDFEFSYNPDGYMGENSHLYKFMKAVDAFAVPANPEQGIAGHEAKQLIDLLGEPLTVTLIQKATKSGKNAGKLGNRISAFSPMKSKDKKTARELVNETVFFNLGEPDVTVFAKLPGGDSPYAIKNRILSNLEFNGSALQKALGQEPTNEPVTNTATDEQVDEAMKAELEAQRLAREAQAQNQPAGVEAGGQPF</sequence>
<proteinExistence type="predicted"/>
<gene>
    <name evidence="2" type="ORF">CPT_Myduc_042</name>
</gene>
<dbReference type="Proteomes" id="UP000327513">
    <property type="component" value="Segment"/>
</dbReference>
<feature type="region of interest" description="Disordered" evidence="1">
    <location>
        <begin position="269"/>
        <end position="289"/>
    </location>
</feature>
<accession>A0A5J6TAE0</accession>
<evidence type="ECO:0000313" key="2">
    <source>
        <dbReference type="EMBL" id="QFG06664.1"/>
    </source>
</evidence>
<organism evidence="2 3">
    <name type="scientific">Proteus phage Myduc</name>
    <dbReference type="NCBI Taxonomy" id="2650874"/>
    <lineage>
        <taxon>Viruses</taxon>
        <taxon>Duplodnaviria</taxon>
        <taxon>Heunggongvirae</taxon>
        <taxon>Uroviricota</taxon>
        <taxon>Caudoviricetes</taxon>
        <taxon>Chaseviridae</taxon>
        <taxon>Cleopatravirinae</taxon>
        <taxon>Myducvirus</taxon>
        <taxon>Myducvirus myduc</taxon>
    </lineage>
</organism>
<reference evidence="3" key="1">
    <citation type="submission" date="2019-06" db="EMBL/GenBank/DDBJ databases">
        <title>Complete genome of Proteus mirabilis phage Myduc.</title>
        <authorList>
            <person name="Tran J.S."/>
            <person name="Lessor L."/>
            <person name="O'Leary C."/>
            <person name="Bonasera R.M."/>
            <person name="Liu M."/>
        </authorList>
    </citation>
    <scope>NUCLEOTIDE SEQUENCE [LARGE SCALE GENOMIC DNA]</scope>
</reference>
<keyword evidence="3" id="KW-1185">Reference proteome</keyword>
<evidence type="ECO:0000313" key="3">
    <source>
        <dbReference type="Proteomes" id="UP000327513"/>
    </source>
</evidence>